<reference evidence="3 4" key="1">
    <citation type="journal article" date="2022" name="Genome Biol. Evol.">
        <title>Host diet, physiology and behaviors set the stage for Lachnospiraceae cladogenesis.</title>
        <authorList>
            <person name="Vera-Ponce De Leon A."/>
            <person name="Schneider M."/>
            <person name="Jahnes B.C."/>
            <person name="Sadowski V."/>
            <person name="Camuy-Velez L.A."/>
            <person name="Duan J."/>
            <person name="Sabree Z.L."/>
        </authorList>
    </citation>
    <scope>NUCLEOTIDE SEQUENCE [LARGE SCALE GENOMIC DNA]</scope>
    <source>
        <strain evidence="3 4">PAL113</strain>
    </source>
</reference>
<evidence type="ECO:0000313" key="4">
    <source>
        <dbReference type="Proteomes" id="UP001523566"/>
    </source>
</evidence>
<evidence type="ECO:0000313" key="3">
    <source>
        <dbReference type="EMBL" id="MCP1100990.1"/>
    </source>
</evidence>
<protein>
    <submittedName>
        <fullName evidence="3">Replication initiator protein A</fullName>
    </submittedName>
</protein>
<dbReference type="Pfam" id="PF06970">
    <property type="entry name" value="RepA_N"/>
    <property type="match status" value="1"/>
</dbReference>
<feature type="domain" description="Replication initiator A N-terminal" evidence="1">
    <location>
        <begin position="24"/>
        <end position="98"/>
    </location>
</feature>
<comment type="caution">
    <text evidence="3">The sequence shown here is derived from an EMBL/GenBank/DDBJ whole genome shotgun (WGS) entry which is preliminary data.</text>
</comment>
<name>A0ABT1E579_9FIRM</name>
<dbReference type="Proteomes" id="UP001523566">
    <property type="component" value="Unassembled WGS sequence"/>
</dbReference>
<feature type="domain" description="DUF6017" evidence="2">
    <location>
        <begin position="188"/>
        <end position="303"/>
    </location>
</feature>
<dbReference type="RefSeq" id="WP_262064775.1">
    <property type="nucleotide sequence ID" value="NZ_JAMXOD010000001.1"/>
</dbReference>
<sequence>MANKIRDAPLAFDYFYGMEADQFSFFRIPKCLFTEPEMERVSTEAKLVYGVLLDRMQLSVQNRWLDKNNRVYIIYPVDELMAMLKFSRQKITKYMAELDEKTGVGLIEKKRLGQGKANIIYVKNFIPYERRRQQDDVMKKQNLQKFQYGISKDSDTELLEVPIWNGNNTEYSDTEKNNNPSIRNELADEELIDRMRRVIQENIEYNNLIERSDQASVDEIVELMLEVLCDQGSRIKIGQREYSLALVQGQIMKLKFSHVLYVLDCLRTTTAKIHNIKSYLLTTLFNASKTMSHYYQQQVNHELYGEP</sequence>
<dbReference type="Pfam" id="PF19481">
    <property type="entry name" value="DUF6017"/>
    <property type="match status" value="1"/>
</dbReference>
<proteinExistence type="predicted"/>
<gene>
    <name evidence="3" type="ORF">NK125_01010</name>
</gene>
<dbReference type="EMBL" id="JAMZFW010000001">
    <property type="protein sequence ID" value="MCP1100990.1"/>
    <property type="molecule type" value="Genomic_DNA"/>
</dbReference>
<organism evidence="3 4">
    <name type="scientific">Aequitasia blattaphilus</name>
    <dbReference type="NCBI Taxonomy" id="2949332"/>
    <lineage>
        <taxon>Bacteria</taxon>
        <taxon>Bacillati</taxon>
        <taxon>Bacillota</taxon>
        <taxon>Clostridia</taxon>
        <taxon>Lachnospirales</taxon>
        <taxon>Lachnospiraceae</taxon>
        <taxon>Aequitasia</taxon>
    </lineage>
</organism>
<dbReference type="InterPro" id="IPR046059">
    <property type="entry name" value="DUF6017"/>
</dbReference>
<dbReference type="InterPro" id="IPR010724">
    <property type="entry name" value="RepA_N"/>
</dbReference>
<evidence type="ECO:0000259" key="2">
    <source>
        <dbReference type="Pfam" id="PF19481"/>
    </source>
</evidence>
<keyword evidence="4" id="KW-1185">Reference proteome</keyword>
<accession>A0ABT1E579</accession>
<evidence type="ECO:0000259" key="1">
    <source>
        <dbReference type="Pfam" id="PF06970"/>
    </source>
</evidence>